<gene>
    <name evidence="1" type="ORF">JOL62DRAFT_423921</name>
</gene>
<evidence type="ECO:0000313" key="2">
    <source>
        <dbReference type="Proteomes" id="UP001367316"/>
    </source>
</evidence>
<sequence length="96" mass="10621">MAAATSATLTSSCLLMATGRPWQSKQVDCWPRYTTSIVPPHREGRLAVVSVRASKRNCLPVSEHESADGRGDGRQTTTRCKTWGTRSDLTTTYHLR</sequence>
<protein>
    <recommendedName>
        <fullName evidence="3">Secreted protein</fullName>
    </recommendedName>
</protein>
<evidence type="ECO:0000313" key="1">
    <source>
        <dbReference type="EMBL" id="KAK7612988.1"/>
    </source>
</evidence>
<comment type="caution">
    <text evidence="1">The sequence shown here is derived from an EMBL/GenBank/DDBJ whole genome shotgun (WGS) entry which is preliminary data.</text>
</comment>
<organism evidence="1 2">
    <name type="scientific">Phyllosticta paracitricarpa</name>
    <dbReference type="NCBI Taxonomy" id="2016321"/>
    <lineage>
        <taxon>Eukaryota</taxon>
        <taxon>Fungi</taxon>
        <taxon>Dikarya</taxon>
        <taxon>Ascomycota</taxon>
        <taxon>Pezizomycotina</taxon>
        <taxon>Dothideomycetes</taxon>
        <taxon>Dothideomycetes incertae sedis</taxon>
        <taxon>Botryosphaeriales</taxon>
        <taxon>Phyllostictaceae</taxon>
        <taxon>Phyllosticta</taxon>
    </lineage>
</organism>
<evidence type="ECO:0008006" key="3">
    <source>
        <dbReference type="Google" id="ProtNLM"/>
    </source>
</evidence>
<accession>A0ABR1NDX1</accession>
<reference evidence="1 2" key="1">
    <citation type="submission" date="2024-04" db="EMBL/GenBank/DDBJ databases">
        <title>Phyllosticta paracitricarpa is synonymous to the EU quarantine fungus P. citricarpa based on phylogenomic analyses.</title>
        <authorList>
            <consortium name="Lawrence Berkeley National Laboratory"/>
            <person name="Van ingen-buijs V.A."/>
            <person name="Van westerhoven A.C."/>
            <person name="Haridas S."/>
            <person name="Skiadas P."/>
            <person name="Martin F."/>
            <person name="Groenewald J.Z."/>
            <person name="Crous P.W."/>
            <person name="Seidl M.F."/>
        </authorList>
    </citation>
    <scope>NUCLEOTIDE SEQUENCE [LARGE SCALE GENOMIC DNA]</scope>
    <source>
        <strain evidence="1 2">CBS 141358</strain>
    </source>
</reference>
<dbReference type="EMBL" id="JBBPBF010000008">
    <property type="protein sequence ID" value="KAK7612988.1"/>
    <property type="molecule type" value="Genomic_DNA"/>
</dbReference>
<name>A0ABR1NDX1_9PEZI</name>
<dbReference type="Proteomes" id="UP001367316">
    <property type="component" value="Unassembled WGS sequence"/>
</dbReference>
<proteinExistence type="predicted"/>
<keyword evidence="2" id="KW-1185">Reference proteome</keyword>